<name>A0A1V6LXA0_9BACT</name>
<accession>A0A1V6LXA0</accession>
<gene>
    <name evidence="4" type="ORF">BIY37_12185</name>
</gene>
<keyword evidence="1" id="KW-0175">Coiled coil</keyword>
<reference evidence="4 5" key="1">
    <citation type="journal article" date="2016" name="Genome Announc.">
        <title>Draft Genome Sequence of the Anaerobic Ammonium-Oxidizing Bacterium 'Candidatus Brocadia sp. 40'.</title>
        <authorList>
            <person name="Ali M."/>
            <person name="Haroon M.F."/>
            <person name="Narita Y."/>
            <person name="Zhang L."/>
            <person name="Rangel Shaw D."/>
            <person name="Okabe S."/>
            <person name="Saikaly P.E."/>
        </authorList>
    </citation>
    <scope>NUCLEOTIDE SEQUENCE [LARGE SCALE GENOMIC DNA]</scope>
    <source>
        <strain evidence="4 5">40</strain>
    </source>
</reference>
<protein>
    <submittedName>
        <fullName evidence="4">Uncharacterized protein</fullName>
    </submittedName>
</protein>
<feature type="chain" id="PRO_5010709527" evidence="3">
    <location>
        <begin position="19"/>
        <end position="187"/>
    </location>
</feature>
<evidence type="ECO:0000313" key="4">
    <source>
        <dbReference type="EMBL" id="OQD44768.1"/>
    </source>
</evidence>
<dbReference type="EMBL" id="MJUW02000117">
    <property type="protein sequence ID" value="OQD44768.1"/>
    <property type="molecule type" value="Genomic_DNA"/>
</dbReference>
<evidence type="ECO:0000256" key="2">
    <source>
        <dbReference type="SAM" id="MobiDB-lite"/>
    </source>
</evidence>
<feature type="region of interest" description="Disordered" evidence="2">
    <location>
        <begin position="26"/>
        <end position="49"/>
    </location>
</feature>
<feature type="compositionally biased region" description="Polar residues" evidence="2">
    <location>
        <begin position="26"/>
        <end position="42"/>
    </location>
</feature>
<dbReference type="AlphaFoldDB" id="A0A1V6LXA0"/>
<keyword evidence="3" id="KW-0732">Signal</keyword>
<proteinExistence type="predicted"/>
<feature type="coiled-coil region" evidence="1">
    <location>
        <begin position="75"/>
        <end position="116"/>
    </location>
</feature>
<sequence>MRKIVPLISLSLFILLNAGCYSSTSIKDNNSSARNPPSEETVSLSKGSGYLSSGPTVVIDTGEGKNKRTSLLEQFDQLKKDLAISLKTNESLEKELENEKTIKVLIESELEEFKKQTEATQQLIIENEKICKKLEESQMPYERKIRELTFELTKAQIETIKAKQELLSKKIEQLVERNKQKLSLLND</sequence>
<evidence type="ECO:0000256" key="1">
    <source>
        <dbReference type="SAM" id="Coils"/>
    </source>
</evidence>
<comment type="caution">
    <text evidence="4">The sequence shown here is derived from an EMBL/GenBank/DDBJ whole genome shotgun (WGS) entry which is preliminary data.</text>
</comment>
<evidence type="ECO:0000313" key="5">
    <source>
        <dbReference type="Proteomes" id="UP000242219"/>
    </source>
</evidence>
<keyword evidence="5" id="KW-1185">Reference proteome</keyword>
<feature type="signal peptide" evidence="3">
    <location>
        <begin position="1"/>
        <end position="18"/>
    </location>
</feature>
<evidence type="ECO:0000256" key="3">
    <source>
        <dbReference type="SAM" id="SignalP"/>
    </source>
</evidence>
<dbReference type="RefSeq" id="WP_070068096.1">
    <property type="nucleotide sequence ID" value="NZ_MJUW02000117.1"/>
</dbReference>
<organism evidence="4 5">
    <name type="scientific">Candidatus Brocadia sapporoensis</name>
    <dbReference type="NCBI Taxonomy" id="392547"/>
    <lineage>
        <taxon>Bacteria</taxon>
        <taxon>Pseudomonadati</taxon>
        <taxon>Planctomycetota</taxon>
        <taxon>Candidatus Brocadiia</taxon>
        <taxon>Candidatus Brocadiales</taxon>
        <taxon>Candidatus Brocadiaceae</taxon>
        <taxon>Candidatus Brocadia</taxon>
    </lineage>
</organism>
<dbReference type="Proteomes" id="UP000242219">
    <property type="component" value="Unassembled WGS sequence"/>
</dbReference>